<accession>A0AAJ6CHH9</accession>
<dbReference type="PANTHER" id="PTHR35560">
    <property type="entry name" value="BLL0132 PROTEIN"/>
    <property type="match status" value="1"/>
</dbReference>
<reference evidence="3 4" key="1">
    <citation type="submission" date="2023-03" db="EMBL/GenBank/DDBJ databases">
        <title>Mating type loci evolution in Malassezia.</title>
        <authorList>
            <person name="Coelho M.A."/>
        </authorList>
    </citation>
    <scope>NUCLEOTIDE SEQUENCE [LARGE SCALE GENOMIC DNA]</scope>
    <source>
        <strain evidence="3 4">CBS 9725</strain>
    </source>
</reference>
<sequence>MAMLLVICAEGKQIRARSGSSAEHALVARQASCKAQRSIAKLSVSNPIAASKRVLEIKNVMDPNAISWVGQNEVPADNVVTEFQVPWSRGAKFQYSASTLGDYGTGYFSLPWILDGYSLNRSVIATKDNKTAKAPFYVNSHLNHEKIRRAVIILPGQWRDSWNFINLLGNAYRVAQKYDELDVESGELLMLSPVFFNQKDHGAGALKSNEIYFKNSGWFVGGTTRGPAGFEGISSYTVLDHFVDFALNSTRFPNLNHVVIVGHSMGAQTVMRYSLLRKSDGNDNRISYWVGNPGSFLYLNDQRNASTSHCSSSNDFPYGLDGKFPKYARSESKNKHNLLRRFQNRRVHYSFGLDDNGGQSDKCAVKVQGPNRISRGAFWIQHLASVFDGLPKSHTADFATCISHQDYPMLAHYQALKFIFSSQLD</sequence>
<evidence type="ECO:0000256" key="2">
    <source>
        <dbReference type="ARBA" id="ARBA00048461"/>
    </source>
</evidence>
<dbReference type="AlphaFoldDB" id="A0AAJ6CHH9"/>
<dbReference type="InterPro" id="IPR029058">
    <property type="entry name" value="AB_hydrolase_fold"/>
</dbReference>
<gene>
    <name evidence="3" type="ORF">MYAM1_001505</name>
</gene>
<keyword evidence="4" id="KW-1185">Reference proteome</keyword>
<organism evidence="3 4">
    <name type="scientific">Malassezia yamatoensis</name>
    <dbReference type="NCBI Taxonomy" id="253288"/>
    <lineage>
        <taxon>Eukaryota</taxon>
        <taxon>Fungi</taxon>
        <taxon>Dikarya</taxon>
        <taxon>Basidiomycota</taxon>
        <taxon>Ustilaginomycotina</taxon>
        <taxon>Malasseziomycetes</taxon>
        <taxon>Malasseziales</taxon>
        <taxon>Malasseziaceae</taxon>
        <taxon>Malassezia</taxon>
    </lineage>
</organism>
<dbReference type="Gene3D" id="3.40.50.1820">
    <property type="entry name" value="alpha/beta hydrolase"/>
    <property type="match status" value="1"/>
</dbReference>
<evidence type="ECO:0000313" key="4">
    <source>
        <dbReference type="Proteomes" id="UP001219567"/>
    </source>
</evidence>
<dbReference type="Proteomes" id="UP001219567">
    <property type="component" value="Chromosome 1"/>
</dbReference>
<comment type="catalytic activity">
    <reaction evidence="2">
        <text>a monoacylglycerol + H2O = glycerol + a fatty acid + H(+)</text>
        <dbReference type="Rhea" id="RHEA:15245"/>
        <dbReference type="ChEBI" id="CHEBI:15377"/>
        <dbReference type="ChEBI" id="CHEBI:15378"/>
        <dbReference type="ChEBI" id="CHEBI:17408"/>
        <dbReference type="ChEBI" id="CHEBI:17754"/>
        <dbReference type="ChEBI" id="CHEBI:28868"/>
    </reaction>
</comment>
<proteinExistence type="predicted"/>
<protein>
    <submittedName>
        <fullName evidence="3">Uncharacterized protein</fullName>
    </submittedName>
</protein>
<evidence type="ECO:0000256" key="1">
    <source>
        <dbReference type="ARBA" id="ARBA00047591"/>
    </source>
</evidence>
<name>A0AAJ6CHH9_9BASI</name>
<dbReference type="PANTHER" id="PTHR35560:SF3">
    <property type="entry name" value="PEPTIDASE S9 PROLYL OLIGOPEPTIDASE CATALYTIC DOMAIN-CONTAINING PROTEIN"/>
    <property type="match status" value="1"/>
</dbReference>
<evidence type="ECO:0000313" key="3">
    <source>
        <dbReference type="EMBL" id="WFC98773.1"/>
    </source>
</evidence>
<dbReference type="EMBL" id="CP119943">
    <property type="protein sequence ID" value="WFC98773.1"/>
    <property type="molecule type" value="Genomic_DNA"/>
</dbReference>
<comment type="catalytic activity">
    <reaction evidence="1">
        <text>a diacylglycerol + H2O = a monoacylglycerol + a fatty acid + H(+)</text>
        <dbReference type="Rhea" id="RHEA:32731"/>
        <dbReference type="ChEBI" id="CHEBI:15377"/>
        <dbReference type="ChEBI" id="CHEBI:15378"/>
        <dbReference type="ChEBI" id="CHEBI:17408"/>
        <dbReference type="ChEBI" id="CHEBI:18035"/>
        <dbReference type="ChEBI" id="CHEBI:28868"/>
    </reaction>
</comment>
<dbReference type="SUPFAM" id="SSF53474">
    <property type="entry name" value="alpha/beta-Hydrolases"/>
    <property type="match status" value="1"/>
</dbReference>